<evidence type="ECO:0000313" key="1">
    <source>
        <dbReference type="EMBL" id="QHT81847.1"/>
    </source>
</evidence>
<organism evidence="1">
    <name type="scientific">viral metagenome</name>
    <dbReference type="NCBI Taxonomy" id="1070528"/>
    <lineage>
        <taxon>unclassified sequences</taxon>
        <taxon>metagenomes</taxon>
        <taxon>organismal metagenomes</taxon>
    </lineage>
</organism>
<name>A0A6C0HN83_9ZZZZ</name>
<sequence length="84" mass="10147">MDPMTAGRKIRLHVELFEHLEFKEGGLHICCDCLNYIEHPILWFKEYRFYPYCSTCMSAYFPFKIDCFDSRYPKHRYVSHGSRA</sequence>
<proteinExistence type="predicted"/>
<protein>
    <submittedName>
        <fullName evidence="1">Uncharacterized protein</fullName>
    </submittedName>
</protein>
<reference evidence="1" key="1">
    <citation type="journal article" date="2020" name="Nature">
        <title>Giant virus diversity and host interactions through global metagenomics.</title>
        <authorList>
            <person name="Schulz F."/>
            <person name="Roux S."/>
            <person name="Paez-Espino D."/>
            <person name="Jungbluth S."/>
            <person name="Walsh D.A."/>
            <person name="Denef V.J."/>
            <person name="McMahon K.D."/>
            <person name="Konstantinidis K.T."/>
            <person name="Eloe-Fadrosh E.A."/>
            <person name="Kyrpides N.C."/>
            <person name="Woyke T."/>
        </authorList>
    </citation>
    <scope>NUCLEOTIDE SEQUENCE</scope>
    <source>
        <strain evidence="1">GVMAG-M-3300023184-160</strain>
    </source>
</reference>
<accession>A0A6C0HN83</accession>
<dbReference type="AlphaFoldDB" id="A0A6C0HN83"/>
<dbReference type="EMBL" id="MN739993">
    <property type="protein sequence ID" value="QHT81847.1"/>
    <property type="molecule type" value="Genomic_DNA"/>
</dbReference>